<accession>A0A0A9CN28</accession>
<dbReference type="AlphaFoldDB" id="A0A0A9CN28"/>
<proteinExistence type="predicted"/>
<evidence type="ECO:0000313" key="1">
    <source>
        <dbReference type="EMBL" id="JAD76986.1"/>
    </source>
</evidence>
<name>A0A0A9CN28_ARUDO</name>
<reference evidence="1" key="2">
    <citation type="journal article" date="2015" name="Data Brief">
        <title>Shoot transcriptome of the giant reed, Arundo donax.</title>
        <authorList>
            <person name="Barrero R.A."/>
            <person name="Guerrero F.D."/>
            <person name="Moolhuijzen P."/>
            <person name="Goolsby J.A."/>
            <person name="Tidwell J."/>
            <person name="Bellgard S.E."/>
            <person name="Bellgard M.I."/>
        </authorList>
    </citation>
    <scope>NUCLEOTIDE SEQUENCE</scope>
    <source>
        <tissue evidence="1">Shoot tissue taken approximately 20 cm above the soil surface</tissue>
    </source>
</reference>
<reference evidence="1" key="1">
    <citation type="submission" date="2014-09" db="EMBL/GenBank/DDBJ databases">
        <authorList>
            <person name="Magalhaes I.L.F."/>
            <person name="Oliveira U."/>
            <person name="Santos F.R."/>
            <person name="Vidigal T.H.D.A."/>
            <person name="Brescovit A.D."/>
            <person name="Santos A.J."/>
        </authorList>
    </citation>
    <scope>NUCLEOTIDE SEQUENCE</scope>
    <source>
        <tissue evidence="1">Shoot tissue taken approximately 20 cm above the soil surface</tissue>
    </source>
</reference>
<dbReference type="EMBL" id="GBRH01220909">
    <property type="protein sequence ID" value="JAD76986.1"/>
    <property type="molecule type" value="Transcribed_RNA"/>
</dbReference>
<organism evidence="1">
    <name type="scientific">Arundo donax</name>
    <name type="common">Giant reed</name>
    <name type="synonym">Donax arundinaceus</name>
    <dbReference type="NCBI Taxonomy" id="35708"/>
    <lineage>
        <taxon>Eukaryota</taxon>
        <taxon>Viridiplantae</taxon>
        <taxon>Streptophyta</taxon>
        <taxon>Embryophyta</taxon>
        <taxon>Tracheophyta</taxon>
        <taxon>Spermatophyta</taxon>
        <taxon>Magnoliopsida</taxon>
        <taxon>Liliopsida</taxon>
        <taxon>Poales</taxon>
        <taxon>Poaceae</taxon>
        <taxon>PACMAD clade</taxon>
        <taxon>Arundinoideae</taxon>
        <taxon>Arundineae</taxon>
        <taxon>Arundo</taxon>
    </lineage>
</organism>
<protein>
    <submittedName>
        <fullName evidence="1">Uncharacterized protein</fullName>
    </submittedName>
</protein>
<sequence length="77" mass="8731">MATRTVLSTPCSIGRLELVLGQNCDLMMHALIRLWTSMASLSRWTTIRGSTLYPWPPSLVSRRSKLFGGTTWMNARF</sequence>